<dbReference type="Proteomes" id="UP001055879">
    <property type="component" value="Linkage Group LG05"/>
</dbReference>
<reference evidence="2" key="1">
    <citation type="journal article" date="2022" name="Mol. Ecol. Resour.">
        <title>The genomes of chicory, endive, great burdock and yacon provide insights into Asteraceae palaeo-polyploidization history and plant inulin production.</title>
        <authorList>
            <person name="Fan W."/>
            <person name="Wang S."/>
            <person name="Wang H."/>
            <person name="Wang A."/>
            <person name="Jiang F."/>
            <person name="Liu H."/>
            <person name="Zhao H."/>
            <person name="Xu D."/>
            <person name="Zhang Y."/>
        </authorList>
    </citation>
    <scope>NUCLEOTIDE SEQUENCE [LARGE SCALE GENOMIC DNA]</scope>
    <source>
        <strain evidence="2">cv. Niubang</strain>
    </source>
</reference>
<reference evidence="1 2" key="2">
    <citation type="journal article" date="2022" name="Mol. Ecol. Resour.">
        <title>The genomes of chicory, endive, great burdock and yacon provide insights into Asteraceae paleo-polyploidization history and plant inulin production.</title>
        <authorList>
            <person name="Fan W."/>
            <person name="Wang S."/>
            <person name="Wang H."/>
            <person name="Wang A."/>
            <person name="Jiang F."/>
            <person name="Liu H."/>
            <person name="Zhao H."/>
            <person name="Xu D."/>
            <person name="Zhang Y."/>
        </authorList>
    </citation>
    <scope>NUCLEOTIDE SEQUENCE [LARGE SCALE GENOMIC DNA]</scope>
    <source>
        <strain evidence="2">cv. Niubang</strain>
    </source>
</reference>
<dbReference type="EMBL" id="CM042051">
    <property type="protein sequence ID" value="KAI3730031.1"/>
    <property type="molecule type" value="Genomic_DNA"/>
</dbReference>
<keyword evidence="2" id="KW-1185">Reference proteome</keyword>
<gene>
    <name evidence="1" type="ORF">L6452_18707</name>
</gene>
<evidence type="ECO:0000313" key="2">
    <source>
        <dbReference type="Proteomes" id="UP001055879"/>
    </source>
</evidence>
<comment type="caution">
    <text evidence="1">The sequence shown here is derived from an EMBL/GenBank/DDBJ whole genome shotgun (WGS) entry which is preliminary data.</text>
</comment>
<name>A0ACB9C6Y7_ARCLA</name>
<organism evidence="1 2">
    <name type="scientific">Arctium lappa</name>
    <name type="common">Greater burdock</name>
    <name type="synonym">Lappa major</name>
    <dbReference type="NCBI Taxonomy" id="4217"/>
    <lineage>
        <taxon>Eukaryota</taxon>
        <taxon>Viridiplantae</taxon>
        <taxon>Streptophyta</taxon>
        <taxon>Embryophyta</taxon>
        <taxon>Tracheophyta</taxon>
        <taxon>Spermatophyta</taxon>
        <taxon>Magnoliopsida</taxon>
        <taxon>eudicotyledons</taxon>
        <taxon>Gunneridae</taxon>
        <taxon>Pentapetalae</taxon>
        <taxon>asterids</taxon>
        <taxon>campanulids</taxon>
        <taxon>Asterales</taxon>
        <taxon>Asteraceae</taxon>
        <taxon>Carduoideae</taxon>
        <taxon>Cardueae</taxon>
        <taxon>Arctiinae</taxon>
        <taxon>Arctium</taxon>
    </lineage>
</organism>
<protein>
    <submittedName>
        <fullName evidence="1">Uncharacterized protein</fullName>
    </submittedName>
</protein>
<proteinExistence type="predicted"/>
<sequence length="114" mass="12043">MDIMGGITPEFWIVIPIVACIPCRWNDFVSSWIVGIEVTEIFVVGFIVENGIDVIGVDGIGIEGLGKKFMLGGRVGGGGNLVVDTAIVDIRSRKGNPVYGGIFKGIEGGGLFDD</sequence>
<evidence type="ECO:0000313" key="1">
    <source>
        <dbReference type="EMBL" id="KAI3730031.1"/>
    </source>
</evidence>
<accession>A0ACB9C6Y7</accession>